<accession>A0AAE3KUM6</accession>
<gene>
    <name evidence="12" type="primary">hemW</name>
    <name evidence="12" type="ORF">EGI31_19365</name>
</gene>
<comment type="similarity">
    <text evidence="2">Belongs to the anaerobic coproporphyrinogen-III oxidase family. HemW subfamily.</text>
</comment>
<keyword evidence="7 10" id="KW-0408">Iron</keyword>
<dbReference type="InterPro" id="IPR004559">
    <property type="entry name" value="HemW-like"/>
</dbReference>
<keyword evidence="13" id="KW-1185">Reference proteome</keyword>
<keyword evidence="6 10" id="KW-0479">Metal-binding</keyword>
<evidence type="ECO:0000256" key="9">
    <source>
        <dbReference type="ARBA" id="ARBA00023186"/>
    </source>
</evidence>
<keyword evidence="8 10" id="KW-0411">Iron-sulfur</keyword>
<evidence type="ECO:0000256" key="7">
    <source>
        <dbReference type="ARBA" id="ARBA00023004"/>
    </source>
</evidence>
<dbReference type="SUPFAM" id="SSF102114">
    <property type="entry name" value="Radical SAM enzymes"/>
    <property type="match status" value="1"/>
</dbReference>
<protein>
    <recommendedName>
        <fullName evidence="3 10">Heme chaperone HemW</fullName>
    </recommendedName>
</protein>
<dbReference type="Pfam" id="PF04055">
    <property type="entry name" value="Radical_SAM"/>
    <property type="match status" value="1"/>
</dbReference>
<evidence type="ECO:0000256" key="1">
    <source>
        <dbReference type="ARBA" id="ARBA00001966"/>
    </source>
</evidence>
<evidence type="ECO:0000313" key="13">
    <source>
        <dbReference type="Proteomes" id="UP001204144"/>
    </source>
</evidence>
<sequence>MHLYIHIPFCKQACFYCDFHFSTNLSLKDKMVEAICKEIELQTDYLKNKKLQTIYFGGGTPSLLSGPDFEKIFKTISNFYDISCLKETTIETNPDDITIDKINEWKSYGIDRVSLGIQTFDNDLLKFMNRAHDSKQSINALDLLLTNNLGNITIDLIYAKNAKEFDIEKQNSILINDIEIIEKYNLNHISAYNLTIEDSTVFGKWVNQKKLEPIGEDYAAEQYEILIESLTSQGFEQYEVSNFAKNGKYAIHNSAYWKNEEYLGVGPSAHSYNLDSRQSNISNNSKYIAALESGKVPFAIENLSISDKVNDYLLCGLRTIWGIDTKKISQIAGRIPQTFWDTLDILKNQNLVIQSGNSIKITTQGRIFSDKIASDLFFD</sequence>
<evidence type="ECO:0000256" key="2">
    <source>
        <dbReference type="ARBA" id="ARBA00006100"/>
    </source>
</evidence>
<dbReference type="GO" id="GO:0005737">
    <property type="term" value="C:cytoplasm"/>
    <property type="evidence" value="ECO:0007669"/>
    <property type="project" value="UniProtKB-SubCell"/>
</dbReference>
<dbReference type="AlphaFoldDB" id="A0AAE3KUM6"/>
<dbReference type="NCBIfam" id="TIGR00539">
    <property type="entry name" value="hemN_rel"/>
    <property type="match status" value="1"/>
</dbReference>
<evidence type="ECO:0000256" key="4">
    <source>
        <dbReference type="ARBA" id="ARBA00022617"/>
    </source>
</evidence>
<evidence type="ECO:0000256" key="6">
    <source>
        <dbReference type="ARBA" id="ARBA00022723"/>
    </source>
</evidence>
<dbReference type="SFLD" id="SFLDF00562">
    <property type="entry name" value="HemN-like__clustered_with_heat"/>
    <property type="match status" value="1"/>
</dbReference>
<dbReference type="SFLD" id="SFLDG01065">
    <property type="entry name" value="anaerobic_coproporphyrinogen-I"/>
    <property type="match status" value="1"/>
</dbReference>
<keyword evidence="4 10" id="KW-0349">Heme</keyword>
<evidence type="ECO:0000313" key="12">
    <source>
        <dbReference type="EMBL" id="MCP9765099.1"/>
    </source>
</evidence>
<dbReference type="InterPro" id="IPR007197">
    <property type="entry name" value="rSAM"/>
</dbReference>
<dbReference type="PANTHER" id="PTHR13932">
    <property type="entry name" value="COPROPORPHYRINIGEN III OXIDASE"/>
    <property type="match status" value="1"/>
</dbReference>
<dbReference type="Proteomes" id="UP001204144">
    <property type="component" value="Unassembled WGS sequence"/>
</dbReference>
<comment type="caution">
    <text evidence="12">The sequence shown here is derived from an EMBL/GenBank/DDBJ whole genome shotgun (WGS) entry which is preliminary data.</text>
</comment>
<feature type="domain" description="Radical SAM core" evidence="11">
    <location>
        <begin position="1"/>
        <end position="236"/>
    </location>
</feature>
<dbReference type="GO" id="GO:0046872">
    <property type="term" value="F:metal ion binding"/>
    <property type="evidence" value="ECO:0007669"/>
    <property type="project" value="UniProtKB-UniRule"/>
</dbReference>
<dbReference type="InterPro" id="IPR058240">
    <property type="entry name" value="rSAM_sf"/>
</dbReference>
<dbReference type="RefSeq" id="WP_255038786.1">
    <property type="nucleotide sequence ID" value="NZ_RJUF01000180.1"/>
</dbReference>
<dbReference type="InterPro" id="IPR013785">
    <property type="entry name" value="Aldolase_TIM"/>
</dbReference>
<evidence type="ECO:0000256" key="8">
    <source>
        <dbReference type="ARBA" id="ARBA00023014"/>
    </source>
</evidence>
<evidence type="ECO:0000256" key="3">
    <source>
        <dbReference type="ARBA" id="ARBA00017228"/>
    </source>
</evidence>
<dbReference type="GO" id="GO:0051539">
    <property type="term" value="F:4 iron, 4 sulfur cluster binding"/>
    <property type="evidence" value="ECO:0007669"/>
    <property type="project" value="UniProtKB-UniRule"/>
</dbReference>
<dbReference type="SFLD" id="SFLDS00029">
    <property type="entry name" value="Radical_SAM"/>
    <property type="match status" value="1"/>
</dbReference>
<keyword evidence="5 10" id="KW-0949">S-adenosyl-L-methionine</keyword>
<keyword evidence="10" id="KW-0004">4Fe-4S</keyword>
<dbReference type="InterPro" id="IPR006638">
    <property type="entry name" value="Elp3/MiaA/NifB-like_rSAM"/>
</dbReference>
<dbReference type="PROSITE" id="PS51918">
    <property type="entry name" value="RADICAL_SAM"/>
    <property type="match status" value="1"/>
</dbReference>
<dbReference type="Gene3D" id="3.20.20.70">
    <property type="entry name" value="Aldolase class I"/>
    <property type="match status" value="1"/>
</dbReference>
<organism evidence="12 13">
    <name type="scientific">Lacihabitans soyangensis</name>
    <dbReference type="NCBI Taxonomy" id="869394"/>
    <lineage>
        <taxon>Bacteria</taxon>
        <taxon>Pseudomonadati</taxon>
        <taxon>Bacteroidota</taxon>
        <taxon>Cytophagia</taxon>
        <taxon>Cytophagales</taxon>
        <taxon>Leadbetterellaceae</taxon>
        <taxon>Lacihabitans</taxon>
    </lineage>
</organism>
<comment type="function">
    <text evidence="10">Probably acts as a heme chaperone, transferring heme to an unknown acceptor. Binds one molecule of heme per monomer, possibly covalently. Binds 1 [4Fe-4S] cluster. The cluster is coordinated with 3 cysteines and an exchangeable S-adenosyl-L-methionine.</text>
</comment>
<keyword evidence="10" id="KW-0963">Cytoplasm</keyword>
<name>A0AAE3KUM6_9BACT</name>
<evidence type="ECO:0000259" key="11">
    <source>
        <dbReference type="PROSITE" id="PS51918"/>
    </source>
</evidence>
<dbReference type="EMBL" id="RJUF01000180">
    <property type="protein sequence ID" value="MCP9765099.1"/>
    <property type="molecule type" value="Genomic_DNA"/>
</dbReference>
<keyword evidence="9 10" id="KW-0143">Chaperone</keyword>
<dbReference type="SMART" id="SM00729">
    <property type="entry name" value="Elp3"/>
    <property type="match status" value="1"/>
</dbReference>
<evidence type="ECO:0000256" key="5">
    <source>
        <dbReference type="ARBA" id="ARBA00022691"/>
    </source>
</evidence>
<reference evidence="12 13" key="1">
    <citation type="submission" date="2018-11" db="EMBL/GenBank/DDBJ databases">
        <title>Novel bacteria species description.</title>
        <authorList>
            <person name="Han J.-H."/>
        </authorList>
    </citation>
    <scope>NUCLEOTIDE SEQUENCE [LARGE SCALE GENOMIC DNA]</scope>
    <source>
        <strain evidence="12 13">KCTC23259</strain>
    </source>
</reference>
<dbReference type="InterPro" id="IPR034505">
    <property type="entry name" value="Coproporphyrinogen-III_oxidase"/>
</dbReference>
<evidence type="ECO:0000256" key="10">
    <source>
        <dbReference type="RuleBase" id="RU364116"/>
    </source>
</evidence>
<comment type="cofactor">
    <cofactor evidence="1">
        <name>[4Fe-4S] cluster</name>
        <dbReference type="ChEBI" id="CHEBI:49883"/>
    </cofactor>
</comment>
<dbReference type="GO" id="GO:0006779">
    <property type="term" value="P:porphyrin-containing compound biosynthetic process"/>
    <property type="evidence" value="ECO:0007669"/>
    <property type="project" value="InterPro"/>
</dbReference>
<dbReference type="PANTHER" id="PTHR13932:SF5">
    <property type="entry name" value="RADICAL S-ADENOSYL METHIONINE DOMAIN-CONTAINING PROTEIN 1, MITOCHONDRIAL"/>
    <property type="match status" value="1"/>
</dbReference>
<dbReference type="CDD" id="cd01335">
    <property type="entry name" value="Radical_SAM"/>
    <property type="match status" value="1"/>
</dbReference>
<dbReference type="GO" id="GO:0004109">
    <property type="term" value="F:coproporphyrinogen oxidase activity"/>
    <property type="evidence" value="ECO:0007669"/>
    <property type="project" value="InterPro"/>
</dbReference>
<proteinExistence type="inferred from homology"/>
<comment type="subcellular location">
    <subcellularLocation>
        <location evidence="10">Cytoplasm</location>
    </subcellularLocation>
</comment>